<dbReference type="InterPro" id="IPR036169">
    <property type="entry name" value="DXPR_C_sf"/>
</dbReference>
<feature type="binding site" evidence="9">
    <location>
        <position position="221"/>
    </location>
    <ligand>
        <name>1-deoxy-D-xylulose 5-phosphate</name>
        <dbReference type="ChEBI" id="CHEBI:57792"/>
    </ligand>
</feature>
<dbReference type="RefSeq" id="WP_043843782.1">
    <property type="nucleotide sequence ID" value="NZ_AQQW01000004.1"/>
</dbReference>
<feature type="binding site" evidence="9">
    <location>
        <position position="124"/>
    </location>
    <ligand>
        <name>NADPH</name>
        <dbReference type="ChEBI" id="CHEBI:57783"/>
    </ligand>
</feature>
<feature type="binding site" evidence="9">
    <location>
        <position position="126"/>
    </location>
    <ligand>
        <name>NADPH</name>
        <dbReference type="ChEBI" id="CHEBI:57783"/>
    </ligand>
</feature>
<dbReference type="Proteomes" id="UP000019063">
    <property type="component" value="Unassembled WGS sequence"/>
</dbReference>
<evidence type="ECO:0000256" key="7">
    <source>
        <dbReference type="ARBA" id="ARBA00023229"/>
    </source>
</evidence>
<keyword evidence="14" id="KW-1185">Reference proteome</keyword>
<dbReference type="InterPro" id="IPR003821">
    <property type="entry name" value="DXP_reductoisomerase"/>
</dbReference>
<evidence type="ECO:0000256" key="5">
    <source>
        <dbReference type="ARBA" id="ARBA00023002"/>
    </source>
</evidence>
<dbReference type="InterPro" id="IPR013512">
    <property type="entry name" value="DXP_reductoisomerase_N"/>
</dbReference>
<evidence type="ECO:0000256" key="4">
    <source>
        <dbReference type="ARBA" id="ARBA00022857"/>
    </source>
</evidence>
<dbReference type="EC" id="1.1.1.267" evidence="9"/>
<feature type="binding site" evidence="9">
    <location>
        <position position="16"/>
    </location>
    <ligand>
        <name>NADPH</name>
        <dbReference type="ChEBI" id="CHEBI:57783"/>
    </ligand>
</feature>
<evidence type="ECO:0000313" key="13">
    <source>
        <dbReference type="EMBL" id="ETW13313.1"/>
    </source>
</evidence>
<comment type="function">
    <text evidence="9">Catalyzes the NADPH-dependent rearrangement and reduction of 1-deoxy-D-xylulose-5-phosphate (DXP) to 2-C-methyl-D-erythritol 4-phosphate (MEP).</text>
</comment>
<evidence type="ECO:0000259" key="11">
    <source>
        <dbReference type="Pfam" id="PF08436"/>
    </source>
</evidence>
<dbReference type="PANTHER" id="PTHR30525:SF0">
    <property type="entry name" value="1-DEOXY-D-XYLULOSE 5-PHOSPHATE REDUCTOISOMERASE, CHLOROPLASTIC"/>
    <property type="match status" value="1"/>
</dbReference>
<dbReference type="SUPFAM" id="SSF55347">
    <property type="entry name" value="Glyceraldehyde-3-phosphate dehydrogenase-like, C-terminal domain"/>
    <property type="match status" value="1"/>
</dbReference>
<feature type="domain" description="1-deoxy-D-xylulose 5-phosphate reductoisomerase C-terminal" evidence="11">
    <location>
        <begin position="146"/>
        <end position="229"/>
    </location>
</feature>
<dbReference type="InterPro" id="IPR036291">
    <property type="entry name" value="NAD(P)-bd_dom_sf"/>
</dbReference>
<keyword evidence="13" id="KW-0413">Isomerase</keyword>
<evidence type="ECO:0000256" key="6">
    <source>
        <dbReference type="ARBA" id="ARBA00023211"/>
    </source>
</evidence>
<proteinExistence type="inferred from homology"/>
<comment type="pathway">
    <text evidence="1 9">Isoprenoid biosynthesis; isopentenyl diphosphate biosynthesis via DXP pathway; isopentenyl diphosphate from 1-deoxy-D-xylulose 5-phosphate: step 1/6.</text>
</comment>
<dbReference type="FunFam" id="3.40.50.720:FF:000045">
    <property type="entry name" value="1-deoxy-D-xylulose 5-phosphate reductoisomerase"/>
    <property type="match status" value="1"/>
</dbReference>
<dbReference type="HAMAP" id="MF_00183">
    <property type="entry name" value="DXP_reductoisom"/>
    <property type="match status" value="1"/>
</dbReference>
<feature type="binding site" evidence="9">
    <location>
        <position position="15"/>
    </location>
    <ligand>
        <name>NADPH</name>
        <dbReference type="ChEBI" id="CHEBI:57783"/>
    </ligand>
</feature>
<dbReference type="Pfam" id="PF08436">
    <property type="entry name" value="DXP_redisom_C"/>
    <property type="match status" value="1"/>
</dbReference>
<comment type="caution">
    <text evidence="13">The sequence shown here is derived from an EMBL/GenBank/DDBJ whole genome shotgun (WGS) entry which is preliminary data.</text>
</comment>
<dbReference type="GO" id="GO:0051484">
    <property type="term" value="P:isopentenyl diphosphate biosynthetic process, methylerythritol 4-phosphate pathway involved in terpenoid biosynthetic process"/>
    <property type="evidence" value="ECO:0007669"/>
    <property type="project" value="UniProtKB-ARBA"/>
</dbReference>
<evidence type="ECO:0000256" key="2">
    <source>
        <dbReference type="ARBA" id="ARBA00006825"/>
    </source>
</evidence>
<feature type="binding site" evidence="9">
    <location>
        <position position="205"/>
    </location>
    <ligand>
        <name>NADPH</name>
        <dbReference type="ChEBI" id="CHEBI:57783"/>
    </ligand>
</feature>
<keyword evidence="3 9" id="KW-0479">Metal-binding</keyword>
<comment type="similarity">
    <text evidence="2 9">Belongs to the DXR family.</text>
</comment>
<dbReference type="NCBIfam" id="TIGR00243">
    <property type="entry name" value="Dxr"/>
    <property type="match status" value="1"/>
</dbReference>
<keyword evidence="9" id="KW-0460">Magnesium</keyword>
<feature type="binding site" evidence="9">
    <location>
        <position position="40"/>
    </location>
    <ligand>
        <name>NADPH</name>
        <dbReference type="ChEBI" id="CHEBI:57783"/>
    </ligand>
</feature>
<dbReference type="GO" id="GO:0030145">
    <property type="term" value="F:manganese ion binding"/>
    <property type="evidence" value="ECO:0007669"/>
    <property type="project" value="TreeGrafter"/>
</dbReference>
<dbReference type="SUPFAM" id="SSF69055">
    <property type="entry name" value="1-deoxy-D-xylulose-5-phosphate reductoisomerase, C-terminal domain"/>
    <property type="match status" value="1"/>
</dbReference>
<evidence type="ECO:0000313" key="14">
    <source>
        <dbReference type="Proteomes" id="UP000019063"/>
    </source>
</evidence>
<accession>W4HLL5</accession>
<dbReference type="Pfam" id="PF13288">
    <property type="entry name" value="DXPR_C"/>
    <property type="match status" value="1"/>
</dbReference>
<dbReference type="GO" id="GO:0030604">
    <property type="term" value="F:1-deoxy-D-xylulose-5-phosphate reductoisomerase activity"/>
    <property type="evidence" value="ECO:0007669"/>
    <property type="project" value="UniProtKB-UniRule"/>
</dbReference>
<feature type="binding site" evidence="9">
    <location>
        <position position="151"/>
    </location>
    <ligand>
        <name>1-deoxy-D-xylulose 5-phosphate</name>
        <dbReference type="ChEBI" id="CHEBI:57792"/>
    </ligand>
</feature>
<reference evidence="13 14" key="1">
    <citation type="journal article" date="2014" name="Antonie Van Leeuwenhoek">
        <title>Roseivivax atlanticus sp. nov., isolated from surface seawater of the Atlantic Ocean.</title>
        <authorList>
            <person name="Li G."/>
            <person name="Lai Q."/>
            <person name="Liu X."/>
            <person name="Sun F."/>
            <person name="Shao Z."/>
        </authorList>
    </citation>
    <scope>NUCLEOTIDE SEQUENCE [LARGE SCALE GENOMIC DNA]</scope>
    <source>
        <strain evidence="13 14">22II-s10s</strain>
    </source>
</reference>
<feature type="binding site" evidence="9">
    <location>
        <position position="217"/>
    </location>
    <ligand>
        <name>1-deoxy-D-xylulose 5-phosphate</name>
        <dbReference type="ChEBI" id="CHEBI:57792"/>
    </ligand>
</feature>
<feature type="binding site" evidence="9">
    <location>
        <position position="152"/>
    </location>
    <ligand>
        <name>Mn(2+)</name>
        <dbReference type="ChEBI" id="CHEBI:29035"/>
    </ligand>
</feature>
<evidence type="ECO:0000256" key="3">
    <source>
        <dbReference type="ARBA" id="ARBA00022723"/>
    </source>
</evidence>
<feature type="binding site" evidence="9">
    <location>
        <position position="199"/>
    </location>
    <ligand>
        <name>1-deoxy-D-xylulose 5-phosphate</name>
        <dbReference type="ChEBI" id="CHEBI:57792"/>
    </ligand>
</feature>
<dbReference type="GO" id="GO:0070402">
    <property type="term" value="F:NADPH binding"/>
    <property type="evidence" value="ECO:0007669"/>
    <property type="project" value="InterPro"/>
</dbReference>
<dbReference type="GO" id="GO:0016853">
    <property type="term" value="F:isomerase activity"/>
    <property type="evidence" value="ECO:0007669"/>
    <property type="project" value="UniProtKB-KW"/>
</dbReference>
<dbReference type="STRING" id="1379903.ATO8_08876"/>
<feature type="binding site" evidence="9">
    <location>
        <position position="221"/>
    </location>
    <ligand>
        <name>Mn(2+)</name>
        <dbReference type="ChEBI" id="CHEBI:29035"/>
    </ligand>
</feature>
<gene>
    <name evidence="9" type="primary">dxr</name>
    <name evidence="13" type="ORF">ATO8_08876</name>
</gene>
<organism evidence="13 14">
    <name type="scientific">Roseivivax marinus</name>
    <dbReference type="NCBI Taxonomy" id="1379903"/>
    <lineage>
        <taxon>Bacteria</taxon>
        <taxon>Pseudomonadati</taxon>
        <taxon>Pseudomonadota</taxon>
        <taxon>Alphaproteobacteria</taxon>
        <taxon>Rhodobacterales</taxon>
        <taxon>Roseobacteraceae</taxon>
        <taxon>Roseivivax</taxon>
    </lineage>
</organism>
<protein>
    <recommendedName>
        <fullName evidence="9">1-deoxy-D-xylulose 5-phosphate reductoisomerase</fullName>
        <shortName evidence="9">DXP reductoisomerase</shortName>
        <ecNumber evidence="9">1.1.1.267</ecNumber>
    </recommendedName>
    <alternativeName>
        <fullName evidence="9">1-deoxyxylulose-5-phosphate reductoisomerase</fullName>
    </alternativeName>
    <alternativeName>
        <fullName evidence="9">2-C-methyl-D-erythritol 4-phosphate synthase</fullName>
    </alternativeName>
</protein>
<feature type="domain" description="DXP reductoisomerase C-terminal" evidence="12">
    <location>
        <begin position="262"/>
        <end position="381"/>
    </location>
</feature>
<sequence length="391" mass="41444">MSAPRRISILGATGSIGQSTLDLVRRDPAAYHVVALTGGRNIAQLAADAAEFGAEIAVTAHGDCLDALRSALSGTGVEAAAGETALIEAAARPADWVMSAIVGAAGLAPGLAALRTGATLALANKESMVCAGPLMLSEARAHGGRILPVDSEHSAVFQALLGEDVGSVERVIITASGGAFRDWPLERLAAATPEEAATHPNWDMGQRITIDSASMFNKALELIETHEFFRIPPERIETVVHPESLVHALVGFADGGLMAHVGPPDMRHAIGFALHYPERRHVPVKRLDLATIGSLSFRPADETRWPALRLAREVMQAGGLSGAVFNAAKERALDAFIDRRIGFLQMTEVVEATLDSIGSHARLVDDAIHLDKVLEADHLARYTADEIMARL</sequence>
<keyword evidence="4 9" id="KW-0521">NADP</keyword>
<dbReference type="Gene3D" id="3.40.50.720">
    <property type="entry name" value="NAD(P)-binding Rossmann-like Domain"/>
    <property type="match status" value="1"/>
</dbReference>
<feature type="binding site" evidence="9">
    <location>
        <position position="14"/>
    </location>
    <ligand>
        <name>NADPH</name>
        <dbReference type="ChEBI" id="CHEBI:57783"/>
    </ligand>
</feature>
<keyword evidence="7 9" id="KW-0414">Isoprene biosynthesis</keyword>
<feature type="binding site" evidence="9">
    <location>
        <position position="125"/>
    </location>
    <ligand>
        <name>1-deoxy-D-xylulose 5-phosphate</name>
        <dbReference type="ChEBI" id="CHEBI:57792"/>
    </ligand>
</feature>
<dbReference type="EMBL" id="AQQW01000004">
    <property type="protein sequence ID" value="ETW13313.1"/>
    <property type="molecule type" value="Genomic_DNA"/>
</dbReference>
<feature type="binding site" evidence="9">
    <location>
        <position position="152"/>
    </location>
    <ligand>
        <name>1-deoxy-D-xylulose 5-phosphate</name>
        <dbReference type="ChEBI" id="CHEBI:57792"/>
    </ligand>
</feature>
<dbReference type="PATRIC" id="fig|1317118.6.peg.1839"/>
<evidence type="ECO:0000256" key="8">
    <source>
        <dbReference type="ARBA" id="ARBA00048543"/>
    </source>
</evidence>
<feature type="binding site" evidence="9">
    <location>
        <position position="41"/>
    </location>
    <ligand>
        <name>NADPH</name>
        <dbReference type="ChEBI" id="CHEBI:57783"/>
    </ligand>
</feature>
<feature type="binding site" evidence="9">
    <location>
        <position position="212"/>
    </location>
    <ligand>
        <name>1-deoxy-D-xylulose 5-phosphate</name>
        <dbReference type="ChEBI" id="CHEBI:57792"/>
    </ligand>
</feature>
<keyword evidence="6 9" id="KW-0464">Manganese</keyword>
<evidence type="ECO:0000259" key="12">
    <source>
        <dbReference type="Pfam" id="PF13288"/>
    </source>
</evidence>
<dbReference type="Pfam" id="PF02670">
    <property type="entry name" value="DXP_reductoisom"/>
    <property type="match status" value="1"/>
</dbReference>
<feature type="binding site" evidence="9">
    <location>
        <position position="13"/>
    </location>
    <ligand>
        <name>NADPH</name>
        <dbReference type="ChEBI" id="CHEBI:57783"/>
    </ligand>
</feature>
<dbReference type="Gene3D" id="1.10.1740.10">
    <property type="match status" value="1"/>
</dbReference>
<feature type="binding site" evidence="9">
    <location>
        <position position="176"/>
    </location>
    <ligand>
        <name>1-deoxy-D-xylulose 5-phosphate</name>
        <dbReference type="ChEBI" id="CHEBI:57792"/>
    </ligand>
</feature>
<evidence type="ECO:0000256" key="1">
    <source>
        <dbReference type="ARBA" id="ARBA00005094"/>
    </source>
</evidence>
<dbReference type="UniPathway" id="UPA00056">
    <property type="reaction ID" value="UER00092"/>
</dbReference>
<dbReference type="InterPro" id="IPR013644">
    <property type="entry name" value="DXP_reductoisomerase_C"/>
</dbReference>
<feature type="binding site" evidence="9">
    <location>
        <position position="39"/>
    </location>
    <ligand>
        <name>NADPH</name>
        <dbReference type="ChEBI" id="CHEBI:57783"/>
    </ligand>
</feature>
<feature type="binding site" evidence="9">
    <location>
        <position position="218"/>
    </location>
    <ligand>
        <name>1-deoxy-D-xylulose 5-phosphate</name>
        <dbReference type="ChEBI" id="CHEBI:57792"/>
    </ligand>
</feature>
<dbReference type="PANTHER" id="PTHR30525">
    <property type="entry name" value="1-DEOXY-D-XYLULOSE 5-PHOSPHATE REDUCTOISOMERASE"/>
    <property type="match status" value="1"/>
</dbReference>
<dbReference type="AlphaFoldDB" id="W4HLL5"/>
<keyword evidence="5 9" id="KW-0560">Oxidoreductase</keyword>
<evidence type="ECO:0000256" key="9">
    <source>
        <dbReference type="HAMAP-Rule" id="MF_00183"/>
    </source>
</evidence>
<dbReference type="SUPFAM" id="SSF51735">
    <property type="entry name" value="NAD(P)-binding Rossmann-fold domains"/>
    <property type="match status" value="1"/>
</dbReference>
<evidence type="ECO:0000259" key="10">
    <source>
        <dbReference type="Pfam" id="PF02670"/>
    </source>
</evidence>
<name>W4HLL5_9RHOB</name>
<comment type="catalytic activity">
    <reaction evidence="8">
        <text>2-C-methyl-D-erythritol 4-phosphate + NADP(+) = 1-deoxy-D-xylulose 5-phosphate + NADPH + H(+)</text>
        <dbReference type="Rhea" id="RHEA:13717"/>
        <dbReference type="ChEBI" id="CHEBI:15378"/>
        <dbReference type="ChEBI" id="CHEBI:57783"/>
        <dbReference type="ChEBI" id="CHEBI:57792"/>
        <dbReference type="ChEBI" id="CHEBI:58262"/>
        <dbReference type="ChEBI" id="CHEBI:58349"/>
        <dbReference type="EC" id="1.1.1.267"/>
    </reaction>
    <physiologicalReaction direction="right-to-left" evidence="8">
        <dbReference type="Rhea" id="RHEA:13719"/>
    </physiologicalReaction>
</comment>
<comment type="cofactor">
    <cofactor evidence="9">
        <name>Mg(2+)</name>
        <dbReference type="ChEBI" id="CHEBI:18420"/>
    </cofactor>
    <cofactor evidence="9">
        <name>Mn(2+)</name>
        <dbReference type="ChEBI" id="CHEBI:29035"/>
    </cofactor>
</comment>
<dbReference type="PIRSF" id="PIRSF006205">
    <property type="entry name" value="Dxp_reductismrs"/>
    <property type="match status" value="1"/>
</dbReference>
<feature type="domain" description="1-deoxy-D-xylulose 5-phosphate reductoisomerase N-terminal" evidence="10">
    <location>
        <begin position="7"/>
        <end position="132"/>
    </location>
</feature>
<dbReference type="eggNOG" id="COG0743">
    <property type="taxonomic scope" value="Bacteria"/>
</dbReference>
<dbReference type="InterPro" id="IPR026877">
    <property type="entry name" value="DXPR_C"/>
</dbReference>
<feature type="binding site" evidence="9">
    <location>
        <position position="150"/>
    </location>
    <ligand>
        <name>Mn(2+)</name>
        <dbReference type="ChEBI" id="CHEBI:29035"/>
    </ligand>
</feature>